<dbReference type="Proteomes" id="UP000831290">
    <property type="component" value="Chromosome"/>
</dbReference>
<dbReference type="RefSeq" id="WP_255842212.1">
    <property type="nucleotide sequence ID" value="NZ_CP094358.1"/>
</dbReference>
<dbReference type="InterPro" id="IPR018060">
    <property type="entry name" value="HTH_AraC"/>
</dbReference>
<dbReference type="PRINTS" id="PR00032">
    <property type="entry name" value="HTHARAC"/>
</dbReference>
<dbReference type="KEGG" id="fbm:MQE35_14600"/>
<accession>A0A9E6ZMD0</accession>
<dbReference type="InterPro" id="IPR009057">
    <property type="entry name" value="Homeodomain-like_sf"/>
</dbReference>
<evidence type="ECO:0000256" key="2">
    <source>
        <dbReference type="ARBA" id="ARBA00023125"/>
    </source>
</evidence>
<dbReference type="PANTHER" id="PTHR47893">
    <property type="entry name" value="REGULATORY PROTEIN PCHR"/>
    <property type="match status" value="1"/>
</dbReference>
<reference evidence="5" key="1">
    <citation type="submission" date="2022-03" db="EMBL/GenBank/DDBJ databases">
        <title>Description of Abyssus ytuae gen. nov., sp. nov., a novel member of the family Flavobacteriaceae isolated from the sediment of Mariana Trench.</title>
        <authorList>
            <person name="Zhang J."/>
            <person name="Xu X."/>
        </authorList>
    </citation>
    <scope>NUCLEOTIDE SEQUENCE</scope>
    <source>
        <strain evidence="5">MT3330</strain>
    </source>
</reference>
<keyword evidence="2" id="KW-0238">DNA-binding</keyword>
<proteinExistence type="predicted"/>
<dbReference type="GO" id="GO:0043565">
    <property type="term" value="F:sequence-specific DNA binding"/>
    <property type="evidence" value="ECO:0007669"/>
    <property type="project" value="InterPro"/>
</dbReference>
<evidence type="ECO:0000313" key="6">
    <source>
        <dbReference type="Proteomes" id="UP000831290"/>
    </source>
</evidence>
<name>A0A9E6ZMD0_9FLAO</name>
<dbReference type="GO" id="GO:0003700">
    <property type="term" value="F:DNA-binding transcription factor activity"/>
    <property type="evidence" value="ECO:0007669"/>
    <property type="project" value="InterPro"/>
</dbReference>
<dbReference type="Gene3D" id="1.10.10.60">
    <property type="entry name" value="Homeodomain-like"/>
    <property type="match status" value="2"/>
</dbReference>
<dbReference type="SUPFAM" id="SSF46689">
    <property type="entry name" value="Homeodomain-like"/>
    <property type="match status" value="1"/>
</dbReference>
<evidence type="ECO:0000256" key="1">
    <source>
        <dbReference type="ARBA" id="ARBA00023015"/>
    </source>
</evidence>
<organism evidence="5 6">
    <name type="scientific">Abyssalbus ytuae</name>
    <dbReference type="NCBI Taxonomy" id="2926907"/>
    <lineage>
        <taxon>Bacteria</taxon>
        <taxon>Pseudomonadati</taxon>
        <taxon>Bacteroidota</taxon>
        <taxon>Flavobacteriia</taxon>
        <taxon>Flavobacteriales</taxon>
        <taxon>Flavobacteriaceae</taxon>
        <taxon>Abyssalbus</taxon>
    </lineage>
</organism>
<dbReference type="EMBL" id="CP094358">
    <property type="protein sequence ID" value="UOB16955.1"/>
    <property type="molecule type" value="Genomic_DNA"/>
</dbReference>
<evidence type="ECO:0000259" key="4">
    <source>
        <dbReference type="PROSITE" id="PS01124"/>
    </source>
</evidence>
<feature type="domain" description="HTH araC/xylS-type" evidence="4">
    <location>
        <begin position="236"/>
        <end position="334"/>
    </location>
</feature>
<evidence type="ECO:0000313" key="5">
    <source>
        <dbReference type="EMBL" id="UOB16955.1"/>
    </source>
</evidence>
<dbReference type="PANTHER" id="PTHR47893:SF1">
    <property type="entry name" value="REGULATORY PROTEIN PCHR"/>
    <property type="match status" value="1"/>
</dbReference>
<keyword evidence="6" id="KW-1185">Reference proteome</keyword>
<sequence>MKTINININRLDEVINELNTKLGGELKSKSGEYVMDIDNDLAKGTIKGICYKEGLSYLEYDLKFYEDVKIYMKSSKTNPILFMYCSNGTLTHNFLSNKAKRSLKQFQTAIVSAGRTETHELFFAKNVYTTLTIIHVEKNINGEYNNFTMLNKQLQELFASEKTDKNFAYFGTYNLQVYEQISQLKDIQAEGFSRIFQIQGIIYLILALEIQQHLFDTKNQEENLGSLTRFEMSKIKELSEMIKEHPEEQYTIKSLCGESGLSPAKLQEGFKLMHGRTVTDYIRNIRVEVSEELIKTTDMNISEVVYSVGLTSRSYFSKIFKEKYNCSPREYQNQKKMLAATA</sequence>
<keyword evidence="3" id="KW-0804">Transcription</keyword>
<dbReference type="PROSITE" id="PS01124">
    <property type="entry name" value="HTH_ARAC_FAMILY_2"/>
    <property type="match status" value="1"/>
</dbReference>
<dbReference type="Pfam" id="PF12833">
    <property type="entry name" value="HTH_18"/>
    <property type="match status" value="1"/>
</dbReference>
<evidence type="ECO:0000256" key="3">
    <source>
        <dbReference type="ARBA" id="ARBA00023163"/>
    </source>
</evidence>
<protein>
    <submittedName>
        <fullName evidence="5">AraC family transcriptional regulator</fullName>
    </submittedName>
</protein>
<dbReference type="InterPro" id="IPR053142">
    <property type="entry name" value="PchR_regulatory_protein"/>
</dbReference>
<dbReference type="InterPro" id="IPR020449">
    <property type="entry name" value="Tscrpt_reg_AraC-type_HTH"/>
</dbReference>
<gene>
    <name evidence="5" type="ORF">MQE35_14600</name>
</gene>
<dbReference type="SMART" id="SM00342">
    <property type="entry name" value="HTH_ARAC"/>
    <property type="match status" value="1"/>
</dbReference>
<dbReference type="AlphaFoldDB" id="A0A9E6ZMD0"/>
<keyword evidence="1" id="KW-0805">Transcription regulation</keyword>